<dbReference type="OrthoDB" id="636685at2759"/>
<dbReference type="Gene3D" id="1.10.20.10">
    <property type="entry name" value="Histone, subunit A"/>
    <property type="match status" value="1"/>
</dbReference>
<evidence type="ECO:0000256" key="1">
    <source>
        <dbReference type="ARBA" id="ARBA00004123"/>
    </source>
</evidence>
<gene>
    <name evidence="5" type="ORF">DGUA_6G002795</name>
</gene>
<dbReference type="PANTHER" id="PTHR10252:SF79">
    <property type="entry name" value="DNA POLYMERASE EPSILON SUBUNIT 4"/>
    <property type="match status" value="1"/>
</dbReference>
<keyword evidence="6" id="KW-1185">Reference proteome</keyword>
<feature type="domain" description="Transcription factor CBF/NF-Y/archaeal histone" evidence="4">
    <location>
        <begin position="72"/>
        <end position="135"/>
    </location>
</feature>
<sequence length="149" mass="16357">MASEDIFQNECSEEPELEVEQRMETEDAAESEDEAEAADTTEETTPAADAATEKSVGSRSAADHERAAKLTQLPLGRVKSIMKLDPDLHLATQEAVFTVTKAVELFIASLARESYKFTAQFKKKTVQKKDVDMAISVVDCLLFLDGALK</sequence>
<dbReference type="Pfam" id="PF00808">
    <property type="entry name" value="CBFD_NFYB_HMF"/>
    <property type="match status" value="1"/>
</dbReference>
<dbReference type="InterPro" id="IPR050568">
    <property type="entry name" value="Transcr_DNA_Rep_Reg"/>
</dbReference>
<dbReference type="EMBL" id="OUUW01000001">
    <property type="protein sequence ID" value="SPP75069.1"/>
    <property type="molecule type" value="Genomic_DNA"/>
</dbReference>
<dbReference type="STRING" id="7266.A0A3B0JND2"/>
<comment type="subcellular location">
    <subcellularLocation>
        <location evidence="1">Nucleus</location>
    </subcellularLocation>
</comment>
<evidence type="ECO:0000256" key="2">
    <source>
        <dbReference type="ARBA" id="ARBA00023242"/>
    </source>
</evidence>
<dbReference type="CDD" id="cd22929">
    <property type="entry name" value="HFD_POLE4-like"/>
    <property type="match status" value="1"/>
</dbReference>
<name>A0A3B0JND2_DROGU</name>
<keyword evidence="2" id="KW-0539">Nucleus</keyword>
<protein>
    <submittedName>
        <fullName evidence="5">Blast:KH domain-containing, RNA-binding, signal transduction-associated protein 2</fullName>
    </submittedName>
</protein>
<dbReference type="InterPro" id="IPR009072">
    <property type="entry name" value="Histone-fold"/>
</dbReference>
<dbReference type="GO" id="GO:0046982">
    <property type="term" value="F:protein heterodimerization activity"/>
    <property type="evidence" value="ECO:0007669"/>
    <property type="project" value="InterPro"/>
</dbReference>
<dbReference type="InterPro" id="IPR003958">
    <property type="entry name" value="CBFA_NFYB_domain"/>
</dbReference>
<evidence type="ECO:0000259" key="4">
    <source>
        <dbReference type="Pfam" id="PF00808"/>
    </source>
</evidence>
<dbReference type="OMA" id="KTSEHEH"/>
<evidence type="ECO:0000313" key="5">
    <source>
        <dbReference type="EMBL" id="SPP75069.1"/>
    </source>
</evidence>
<dbReference type="GO" id="GO:0006261">
    <property type="term" value="P:DNA-templated DNA replication"/>
    <property type="evidence" value="ECO:0007669"/>
    <property type="project" value="TreeGrafter"/>
</dbReference>
<organism evidence="5 6">
    <name type="scientific">Drosophila guanche</name>
    <name type="common">Fruit fly</name>
    <dbReference type="NCBI Taxonomy" id="7266"/>
    <lineage>
        <taxon>Eukaryota</taxon>
        <taxon>Metazoa</taxon>
        <taxon>Ecdysozoa</taxon>
        <taxon>Arthropoda</taxon>
        <taxon>Hexapoda</taxon>
        <taxon>Insecta</taxon>
        <taxon>Pterygota</taxon>
        <taxon>Neoptera</taxon>
        <taxon>Endopterygota</taxon>
        <taxon>Diptera</taxon>
        <taxon>Brachycera</taxon>
        <taxon>Muscomorpha</taxon>
        <taxon>Ephydroidea</taxon>
        <taxon>Drosophilidae</taxon>
        <taxon>Drosophila</taxon>
        <taxon>Sophophora</taxon>
    </lineage>
</organism>
<feature type="compositionally biased region" description="Acidic residues" evidence="3">
    <location>
        <begin position="26"/>
        <end position="42"/>
    </location>
</feature>
<evidence type="ECO:0000256" key="3">
    <source>
        <dbReference type="SAM" id="MobiDB-lite"/>
    </source>
</evidence>
<reference evidence="6" key="1">
    <citation type="submission" date="2018-01" db="EMBL/GenBank/DDBJ databases">
        <authorList>
            <person name="Alioto T."/>
            <person name="Alioto T."/>
        </authorList>
    </citation>
    <scope>NUCLEOTIDE SEQUENCE [LARGE SCALE GENOMIC DNA]</scope>
</reference>
<dbReference type="AlphaFoldDB" id="A0A3B0JND2"/>
<proteinExistence type="predicted"/>
<feature type="region of interest" description="Disordered" evidence="3">
    <location>
        <begin position="1"/>
        <end position="67"/>
    </location>
</feature>
<dbReference type="SUPFAM" id="SSF47113">
    <property type="entry name" value="Histone-fold"/>
    <property type="match status" value="1"/>
</dbReference>
<evidence type="ECO:0000313" key="6">
    <source>
        <dbReference type="Proteomes" id="UP000268350"/>
    </source>
</evidence>
<dbReference type="GO" id="GO:0008622">
    <property type="term" value="C:epsilon DNA polymerase complex"/>
    <property type="evidence" value="ECO:0007669"/>
    <property type="project" value="TreeGrafter"/>
</dbReference>
<accession>A0A3B0JND2</accession>
<dbReference type="Proteomes" id="UP000268350">
    <property type="component" value="Unassembled WGS sequence"/>
</dbReference>
<dbReference type="PANTHER" id="PTHR10252">
    <property type="entry name" value="HISTONE-LIKE TRANSCRIPTION FACTOR CCAAT-RELATED"/>
    <property type="match status" value="1"/>
</dbReference>